<feature type="domain" description="Glycoside hydrolase family 31 TIM barrel" evidence="5">
    <location>
        <begin position="358"/>
        <end position="750"/>
    </location>
</feature>
<comment type="similarity">
    <text evidence="2 4">Belongs to the glycosyl hydrolase 31 family.</text>
</comment>
<evidence type="ECO:0000256" key="4">
    <source>
        <dbReference type="RuleBase" id="RU361185"/>
    </source>
</evidence>
<dbReference type="InterPro" id="IPR000322">
    <property type="entry name" value="Glyco_hydro_31_TIM"/>
</dbReference>
<comment type="catalytic activity">
    <reaction evidence="1">
        <text>Hydrolysis of terminal, non-reducing (1-&gt;4)-linked alpha-D-glucose residues with release of alpha-D-glucose.</text>
        <dbReference type="EC" id="3.2.1.20"/>
    </reaction>
</comment>
<dbReference type="Pfam" id="PF01055">
    <property type="entry name" value="Glyco_hydro_31_2nd"/>
    <property type="match status" value="1"/>
</dbReference>
<keyword evidence="4" id="KW-0326">Glycosidase</keyword>
<proteinExistence type="inferred from homology"/>
<dbReference type="Proteomes" id="UP001447188">
    <property type="component" value="Unassembled WGS sequence"/>
</dbReference>
<keyword evidence="4" id="KW-0378">Hydrolase</keyword>
<keyword evidence="8" id="KW-1185">Reference proteome</keyword>
<dbReference type="InterPro" id="IPR013780">
    <property type="entry name" value="Glyco_hydro_b"/>
</dbReference>
<dbReference type="SUPFAM" id="SSF51445">
    <property type="entry name" value="(Trans)glycosidases"/>
    <property type="match status" value="1"/>
</dbReference>
<reference evidence="7 8" key="1">
    <citation type="submission" date="2024-02" db="EMBL/GenBank/DDBJ databases">
        <title>Discinaceae phylogenomics.</title>
        <authorList>
            <person name="Dirks A.C."/>
            <person name="James T.Y."/>
        </authorList>
    </citation>
    <scope>NUCLEOTIDE SEQUENCE [LARGE SCALE GENOMIC DNA]</scope>
    <source>
        <strain evidence="7 8">ACD0624</strain>
    </source>
</reference>
<dbReference type="SUPFAM" id="SSF51011">
    <property type="entry name" value="Glycosyl hydrolase domain"/>
    <property type="match status" value="1"/>
</dbReference>
<evidence type="ECO:0000313" key="7">
    <source>
        <dbReference type="EMBL" id="KAL0633278.1"/>
    </source>
</evidence>
<comment type="caution">
    <text evidence="7">The sequence shown here is derived from an EMBL/GenBank/DDBJ whole genome shotgun (WGS) entry which is preliminary data.</text>
</comment>
<dbReference type="InterPro" id="IPR017853">
    <property type="entry name" value="GH"/>
</dbReference>
<evidence type="ECO:0000256" key="1">
    <source>
        <dbReference type="ARBA" id="ARBA00001657"/>
    </source>
</evidence>
<evidence type="ECO:0000259" key="6">
    <source>
        <dbReference type="Pfam" id="PF21365"/>
    </source>
</evidence>
<dbReference type="Pfam" id="PF21365">
    <property type="entry name" value="Glyco_hydro_31_3rd"/>
    <property type="match status" value="1"/>
</dbReference>
<sequence>MSGVNDPINFITAEDFYSGAAKWNTPKTITAVHEGPPANIKFKEFWHGVTLEFNDKTLCVVQFIRPTLWRIRYDPAVLSLDEYKDNNSRTIIRDFTSQLIKEVNEYQDITWSTALELSDDSSYWTFSSLVTGVRSESSRYTVESGMRLYLYKNPFRIQAVRSLTPIPELYPVPALLNINAAKNDKVVWQTSNQAFRYKVNDNYEIDGRKILKDVILDVAKAGPSEFIGWGQQGGSGFVKQPTFMNYFNMDNMMYKQVYNDGPLDVREPLLTAISYHSDPYWMDVNCTPEHKNVTATFVDNYSQIAIDFGKTNSGSLKIGTRFNGLDIYLISADTVPDIVRRALIWLAVDIAFSIHKGFGYPHRNVLVEIVKGYRAAGIPFDGLHVDVDLQDNFRTFTVDERKFPEPQKMFAELAELGVKCATNITPVISINQLPNEGYRALKEGREKKYFIKDKRYTGRAENKNIIQYVYYDGVRKSLDFLENYNSGEDYHGGVYYGGNMGTAGYYPNLYSREIREWWGTLYKELFAYGLEFVWQDMTTPALHQAYGDMKGFPSRLRVETDAISKLRTEKLAIEAWALYSYNLHKATYHGLEALPCRKNKRNFILGRGSFAGMFRYAALWSGDNASTWEFWRITIPQVLSMGLNGVCISGSDIGGFEPNGGDQYCNPELLIRWYAGAFLLPWLRNHYNSTYNDDGKQKKWFQEPHQYLNHFDKHCQRDKLWGRGYLYYGVQYIARYFVQLRYSLLQLLYDTIFANQIDGMPVARSMLLTDTQDTSFFNESQSFLDHQYLVGQDLLIAPIMYEGAQNRDVYLPIGYFWYPSNLRPDIFPAVALAQSVEGGSVINYTATIPKYEDWEAKSQSDHPRYAYVTPMYVREGAIIPQLGERQFIEIRDEKRDEMVANLIRFNIYPFGQRNKSTKTYTTYLDDGVSLDSTPSDIAHTYHERKHNENKSLPSRHKWDQYRAVTITHDQPKDNGSRIITIERVKKEDGIEGDYSPVRELGKVYELILWYDEDSFRGKYTLGNNPANVIIKRQDKGLRNVVLTVSEILGDSDKIVIEVVPE</sequence>
<evidence type="ECO:0000256" key="3">
    <source>
        <dbReference type="ARBA" id="ARBA00012741"/>
    </source>
</evidence>
<dbReference type="EMBL" id="JBBBZM010000131">
    <property type="protein sequence ID" value="KAL0633278.1"/>
    <property type="molecule type" value="Genomic_DNA"/>
</dbReference>
<dbReference type="Gene3D" id="3.20.20.80">
    <property type="entry name" value="Glycosidases"/>
    <property type="match status" value="1"/>
</dbReference>
<feature type="domain" description="Glycosyl hydrolase family 31 C-terminal" evidence="6">
    <location>
        <begin position="759"/>
        <end position="879"/>
    </location>
</feature>
<dbReference type="EC" id="3.2.1.20" evidence="3"/>
<dbReference type="PANTHER" id="PTHR22762:SF120">
    <property type="entry name" value="HETEROGLYCAN GLUCOSIDASE 1"/>
    <property type="match status" value="1"/>
</dbReference>
<evidence type="ECO:0000256" key="2">
    <source>
        <dbReference type="ARBA" id="ARBA00007806"/>
    </source>
</evidence>
<accession>A0ABR3GBS9</accession>
<gene>
    <name evidence="7" type="ORF">Q9L58_007831</name>
</gene>
<organism evidence="7 8">
    <name type="scientific">Discina gigas</name>
    <dbReference type="NCBI Taxonomy" id="1032678"/>
    <lineage>
        <taxon>Eukaryota</taxon>
        <taxon>Fungi</taxon>
        <taxon>Dikarya</taxon>
        <taxon>Ascomycota</taxon>
        <taxon>Pezizomycotina</taxon>
        <taxon>Pezizomycetes</taxon>
        <taxon>Pezizales</taxon>
        <taxon>Discinaceae</taxon>
        <taxon>Discina</taxon>
    </lineage>
</organism>
<dbReference type="PANTHER" id="PTHR22762">
    <property type="entry name" value="ALPHA-GLUCOSIDASE"/>
    <property type="match status" value="1"/>
</dbReference>
<evidence type="ECO:0000259" key="5">
    <source>
        <dbReference type="Pfam" id="PF01055"/>
    </source>
</evidence>
<name>A0ABR3GBS9_9PEZI</name>
<dbReference type="Gene3D" id="2.60.40.1180">
    <property type="entry name" value="Golgi alpha-mannosidase II"/>
    <property type="match status" value="1"/>
</dbReference>
<protein>
    <recommendedName>
        <fullName evidence="3">alpha-glucosidase</fullName>
        <ecNumber evidence="3">3.2.1.20</ecNumber>
    </recommendedName>
</protein>
<evidence type="ECO:0000313" key="8">
    <source>
        <dbReference type="Proteomes" id="UP001447188"/>
    </source>
</evidence>
<dbReference type="CDD" id="cd14752">
    <property type="entry name" value="GH31_N"/>
    <property type="match status" value="1"/>
</dbReference>
<dbReference type="InterPro" id="IPR048395">
    <property type="entry name" value="Glyco_hydro_31_C"/>
</dbReference>
<dbReference type="Gene3D" id="2.60.40.1760">
    <property type="entry name" value="glycosyl hydrolase (family 31)"/>
    <property type="match status" value="1"/>
</dbReference>